<evidence type="ECO:0000256" key="3">
    <source>
        <dbReference type="ARBA" id="ARBA00022485"/>
    </source>
</evidence>
<evidence type="ECO:0000256" key="5">
    <source>
        <dbReference type="ARBA" id="ARBA00022714"/>
    </source>
</evidence>
<keyword evidence="9 10" id="KW-0496">Mitochondrion</keyword>
<organism evidence="14 15">
    <name type="scientific">Dispira parvispora</name>
    <dbReference type="NCBI Taxonomy" id="1520584"/>
    <lineage>
        <taxon>Eukaryota</taxon>
        <taxon>Fungi</taxon>
        <taxon>Fungi incertae sedis</taxon>
        <taxon>Zoopagomycota</taxon>
        <taxon>Kickxellomycotina</taxon>
        <taxon>Dimargaritomycetes</taxon>
        <taxon>Dimargaritales</taxon>
        <taxon>Dimargaritaceae</taxon>
        <taxon>Dispira</taxon>
    </lineage>
</organism>
<name>A0A9W8E948_9FUNG</name>
<dbReference type="InterPro" id="IPR049011">
    <property type="entry name" value="Anamorsin_N_metazoan"/>
</dbReference>
<feature type="binding site" evidence="10">
    <location>
        <position position="269"/>
    </location>
    <ligand>
        <name>[2Fe-2S] cluster</name>
        <dbReference type="ChEBI" id="CHEBI:190135"/>
    </ligand>
</feature>
<dbReference type="OrthoDB" id="311633at2759"/>
<evidence type="ECO:0000259" key="12">
    <source>
        <dbReference type="Pfam" id="PF05093"/>
    </source>
</evidence>
<evidence type="ECO:0000256" key="9">
    <source>
        <dbReference type="ARBA" id="ARBA00023128"/>
    </source>
</evidence>
<dbReference type="GO" id="GO:0051537">
    <property type="term" value="F:2 iron, 2 sulfur cluster binding"/>
    <property type="evidence" value="ECO:0007669"/>
    <property type="project" value="UniProtKB-UniRule"/>
</dbReference>
<dbReference type="GO" id="GO:0046872">
    <property type="term" value="F:metal ion binding"/>
    <property type="evidence" value="ECO:0007669"/>
    <property type="project" value="UniProtKB-KW"/>
</dbReference>
<evidence type="ECO:0000259" key="13">
    <source>
        <dbReference type="Pfam" id="PF20922"/>
    </source>
</evidence>
<gene>
    <name evidence="14" type="primary">DRE2</name>
    <name evidence="14" type="ORF">IWQ62_001379</name>
</gene>
<feature type="domain" description="Anamorsin N-terminal" evidence="13">
    <location>
        <begin position="16"/>
        <end position="198"/>
    </location>
</feature>
<keyword evidence="3 10" id="KW-0004">4Fe-4S</keyword>
<keyword evidence="4 10" id="KW-0963">Cytoplasm</keyword>
<dbReference type="GO" id="GO:0016226">
    <property type="term" value="P:iron-sulfur cluster assembly"/>
    <property type="evidence" value="ECO:0007669"/>
    <property type="project" value="UniProtKB-UniRule"/>
</dbReference>
<proteinExistence type="inferred from homology"/>
<protein>
    <submittedName>
        <fullName evidence="14">Electron carrier</fullName>
    </submittedName>
</protein>
<dbReference type="PANTHER" id="PTHR13273">
    <property type="entry name" value="ANAMORSIN"/>
    <property type="match status" value="1"/>
</dbReference>
<comment type="domain">
    <text evidence="10">The N-terminal domain has structural similarity with S-adenosyl-L-methionine-dependent methyltransferases, but does not bind S-adenosyl-L-methionine. It is required for correct assembly of the 2 Fe-S clusters.</text>
</comment>
<evidence type="ECO:0000256" key="10">
    <source>
        <dbReference type="HAMAP-Rule" id="MF_03115"/>
    </source>
</evidence>
<feature type="binding site" evidence="10">
    <location>
        <position position="331"/>
    </location>
    <ligand>
        <name>[4Fe-4S] cluster</name>
        <dbReference type="ChEBI" id="CHEBI:49883"/>
    </ligand>
</feature>
<comment type="domain">
    <text evidence="10">The C-terminal domain binds 2 Fe-S clusters but is otherwise mostly in an intrinsically disordered conformation.</text>
</comment>
<comment type="similarity">
    <text evidence="2 10">Belongs to the anamorsin family.</text>
</comment>
<accession>A0A9W8E948</accession>
<evidence type="ECO:0000256" key="6">
    <source>
        <dbReference type="ARBA" id="ARBA00022723"/>
    </source>
</evidence>
<keyword evidence="5 10" id="KW-0001">2Fe-2S</keyword>
<dbReference type="Pfam" id="PF05093">
    <property type="entry name" value="CIAPIN1"/>
    <property type="match status" value="1"/>
</dbReference>
<dbReference type="Proteomes" id="UP001150925">
    <property type="component" value="Unassembled WGS sequence"/>
</dbReference>
<dbReference type="InterPro" id="IPR007785">
    <property type="entry name" value="Anamorsin"/>
</dbReference>
<evidence type="ECO:0000313" key="14">
    <source>
        <dbReference type="EMBL" id="KAJ1968213.1"/>
    </source>
</evidence>
<keyword evidence="7 10" id="KW-0408">Iron</keyword>
<dbReference type="EMBL" id="JANBPY010000215">
    <property type="protein sequence ID" value="KAJ1968213.1"/>
    <property type="molecule type" value="Genomic_DNA"/>
</dbReference>
<feature type="binding site" evidence="10">
    <location>
        <position position="317"/>
    </location>
    <ligand>
        <name>[4Fe-4S] cluster</name>
        <dbReference type="ChEBI" id="CHEBI:49883"/>
    </ligand>
</feature>
<dbReference type="AlphaFoldDB" id="A0A9W8E948"/>
<evidence type="ECO:0000256" key="7">
    <source>
        <dbReference type="ARBA" id="ARBA00023004"/>
    </source>
</evidence>
<evidence type="ECO:0000256" key="1">
    <source>
        <dbReference type="ARBA" id="ARBA00001966"/>
    </source>
</evidence>
<keyword evidence="8 10" id="KW-0411">Iron-sulfur</keyword>
<dbReference type="PANTHER" id="PTHR13273:SF14">
    <property type="entry name" value="ANAMORSIN"/>
    <property type="match status" value="1"/>
</dbReference>
<evidence type="ECO:0000256" key="8">
    <source>
        <dbReference type="ARBA" id="ARBA00023014"/>
    </source>
</evidence>
<comment type="domain">
    <text evidence="10">The twin Cx2C motifs are involved in the recognition by the mitochondrial MIA40-ERV1 disulfide relay system. The formation of 2 disulfide bonds in the Cx2C motifs through dithiol/disulfide exchange reactions effectively traps the protein in the mitochondrial intermembrane space.</text>
</comment>
<evidence type="ECO:0000256" key="2">
    <source>
        <dbReference type="ARBA" id="ARBA00008169"/>
    </source>
</evidence>
<feature type="domain" description="Anamorsin C-terminal" evidence="12">
    <location>
        <begin position="268"/>
        <end position="347"/>
    </location>
</feature>
<feature type="binding site" evidence="10">
    <location>
        <position position="328"/>
    </location>
    <ligand>
        <name>[4Fe-4S] cluster</name>
        <dbReference type="ChEBI" id="CHEBI:49883"/>
    </ligand>
</feature>
<feature type="binding site" evidence="10">
    <location>
        <position position="320"/>
    </location>
    <ligand>
        <name>[4Fe-4S] cluster</name>
        <dbReference type="ChEBI" id="CHEBI:49883"/>
    </ligand>
</feature>
<feature type="region of interest" description="Disordered" evidence="11">
    <location>
        <begin position="204"/>
        <end position="225"/>
    </location>
</feature>
<keyword evidence="6 10" id="KW-0479">Metal-binding</keyword>
<evidence type="ECO:0000313" key="15">
    <source>
        <dbReference type="Proteomes" id="UP001150925"/>
    </source>
</evidence>
<dbReference type="GO" id="GO:0009055">
    <property type="term" value="F:electron transfer activity"/>
    <property type="evidence" value="ECO:0007669"/>
    <property type="project" value="UniProtKB-UniRule"/>
</dbReference>
<sequence>MVFTTYNIDSLNVAAGQRVLIVESGSELSPSHQTFIDRLREKLTGSEDITVRQVPQAKVLALEGLPSSHYDWVFSQLSSPIPSLHSRDVLAKLLLTLKPGGQAVLGQWVVLSPTQETEAVQVFPTEADFTSSLLLSGYLAQGESQSENLNAEALRDYVQRVLADQSLEDRALAVQDLLTQGVQRTVFRVQKPNYEVGAASALTFGKNKKPTPSGGASGNQETRNTSVWKVALDDDDDEDDNDLIDEDDLLTEEDLVKPAASDLARPSDCSTKRRACKNCSCGRAEIEAADDLAEKLNLAAKEEIAPVIPAPMLKSNCGNCSLGDAFRCGTCPYLGLPAFKPGEQIQLGGNMLQDDLDI</sequence>
<comment type="subcellular location">
    <subcellularLocation>
        <location evidence="10">Cytoplasm</location>
    </subcellularLocation>
    <subcellularLocation>
        <location evidence="10">Mitochondrion intermembrane space</location>
    </subcellularLocation>
</comment>
<evidence type="ECO:0000256" key="4">
    <source>
        <dbReference type="ARBA" id="ARBA00022490"/>
    </source>
</evidence>
<feature type="region of interest" description="Fe-S binding site B" evidence="10">
    <location>
        <begin position="317"/>
        <end position="331"/>
    </location>
</feature>
<dbReference type="InterPro" id="IPR046408">
    <property type="entry name" value="CIAPIN1"/>
</dbReference>
<reference evidence="14" key="1">
    <citation type="submission" date="2022-07" db="EMBL/GenBank/DDBJ databases">
        <title>Phylogenomic reconstructions and comparative analyses of Kickxellomycotina fungi.</title>
        <authorList>
            <person name="Reynolds N.K."/>
            <person name="Stajich J.E."/>
            <person name="Barry K."/>
            <person name="Grigoriev I.V."/>
            <person name="Crous P."/>
            <person name="Smith M.E."/>
        </authorList>
    </citation>
    <scope>NUCLEOTIDE SEQUENCE</scope>
    <source>
        <strain evidence="14">RSA 1196</strain>
    </source>
</reference>
<evidence type="ECO:0000256" key="11">
    <source>
        <dbReference type="SAM" id="MobiDB-lite"/>
    </source>
</evidence>
<feature type="short sequence motif" description="Cx2C motif 2" evidence="10">
    <location>
        <begin position="328"/>
        <end position="331"/>
    </location>
</feature>
<feature type="short sequence motif" description="Cx2C motif 1" evidence="10">
    <location>
        <begin position="317"/>
        <end position="320"/>
    </location>
</feature>
<dbReference type="InterPro" id="IPR029063">
    <property type="entry name" value="SAM-dependent_MTases_sf"/>
</dbReference>
<dbReference type="HAMAP" id="MF_03115">
    <property type="entry name" value="Anamorsin"/>
    <property type="match status" value="1"/>
</dbReference>
<feature type="binding site" evidence="10">
    <location>
        <position position="279"/>
    </location>
    <ligand>
        <name>[2Fe-2S] cluster</name>
        <dbReference type="ChEBI" id="CHEBI:190135"/>
    </ligand>
</feature>
<dbReference type="Pfam" id="PF20922">
    <property type="entry name" value="Anamorsin_N"/>
    <property type="match status" value="1"/>
</dbReference>
<comment type="cofactor">
    <cofactor evidence="10">
        <name>[2Fe-2S] cluster</name>
        <dbReference type="ChEBI" id="CHEBI:190135"/>
    </cofactor>
</comment>
<feature type="binding site" evidence="10">
    <location>
        <position position="276"/>
    </location>
    <ligand>
        <name>[2Fe-2S] cluster</name>
        <dbReference type="ChEBI" id="CHEBI:190135"/>
    </ligand>
</feature>
<dbReference type="GO" id="GO:0005758">
    <property type="term" value="C:mitochondrial intermembrane space"/>
    <property type="evidence" value="ECO:0007669"/>
    <property type="project" value="UniProtKB-SubCell"/>
</dbReference>
<comment type="cofactor">
    <cofactor evidence="1 10">
        <name>[4Fe-4S] cluster</name>
        <dbReference type="ChEBI" id="CHEBI:49883"/>
    </cofactor>
</comment>
<dbReference type="GO" id="GO:0051539">
    <property type="term" value="F:4 iron, 4 sulfur cluster binding"/>
    <property type="evidence" value="ECO:0007669"/>
    <property type="project" value="UniProtKB-KW"/>
</dbReference>
<comment type="caution">
    <text evidence="14">The sequence shown here is derived from an EMBL/GenBank/DDBJ whole genome shotgun (WGS) entry which is preliminary data.</text>
</comment>
<keyword evidence="15" id="KW-1185">Reference proteome</keyword>
<feature type="binding site" evidence="10">
    <location>
        <position position="281"/>
    </location>
    <ligand>
        <name>[2Fe-2S] cluster</name>
        <dbReference type="ChEBI" id="CHEBI:190135"/>
    </ligand>
</feature>
<dbReference type="Gene3D" id="3.40.50.150">
    <property type="entry name" value="Vaccinia Virus protein VP39"/>
    <property type="match status" value="1"/>
</dbReference>
<comment type="caution">
    <text evidence="10">Lacks conserved residue(s) required for the propagation of feature annotation.</text>
</comment>